<protein>
    <recommendedName>
        <fullName evidence="8 21">Clusterin</fullName>
    </recommendedName>
</protein>
<comment type="similarity">
    <text evidence="7 21">Belongs to the clusterin family.</text>
</comment>
<keyword evidence="13" id="KW-0832">Ubl conjugation</keyword>
<reference evidence="27" key="1">
    <citation type="submission" date="2011-08" db="EMBL/GenBank/DDBJ databases">
        <title>The draft genome of Latimeria chalumnae.</title>
        <authorList>
            <person name="Di Palma F."/>
            <person name="Alfoldi J."/>
            <person name="Johnson J."/>
            <person name="Berlin A."/>
            <person name="Gnerre S."/>
            <person name="Jaffe D."/>
            <person name="MacCallum I."/>
            <person name="Young S."/>
            <person name="Walker B.J."/>
            <person name="Lander E."/>
            <person name="Lindblad-Toh K."/>
        </authorList>
    </citation>
    <scope>NUCLEOTIDE SEQUENCE [LARGE SCALE GENOMIC DNA]</scope>
    <source>
        <strain evidence="27">Wild caught</strain>
    </source>
</reference>
<organism evidence="26 27">
    <name type="scientific">Latimeria chalumnae</name>
    <name type="common">Coelacanth</name>
    <dbReference type="NCBI Taxonomy" id="7897"/>
    <lineage>
        <taxon>Eukaryota</taxon>
        <taxon>Metazoa</taxon>
        <taxon>Chordata</taxon>
        <taxon>Craniata</taxon>
        <taxon>Vertebrata</taxon>
        <taxon>Euteleostomi</taxon>
        <taxon>Coelacanthiformes</taxon>
        <taxon>Coelacanthidae</taxon>
        <taxon>Latimeria</taxon>
    </lineage>
</organism>
<dbReference type="GO" id="GO:0051787">
    <property type="term" value="F:misfolded protein binding"/>
    <property type="evidence" value="ECO:0007669"/>
    <property type="project" value="TreeGrafter"/>
</dbReference>
<keyword evidence="19" id="KW-0539">Nucleus</keyword>
<dbReference type="PANTHER" id="PTHR10970:SF1">
    <property type="entry name" value="CLUSTERIN"/>
    <property type="match status" value="1"/>
</dbReference>
<evidence type="ECO:0000256" key="11">
    <source>
        <dbReference type="ARBA" id="ARBA00022729"/>
    </source>
</evidence>
<evidence type="ECO:0000256" key="9">
    <source>
        <dbReference type="ARBA" id="ARBA00022490"/>
    </source>
</evidence>
<dbReference type="Proteomes" id="UP000008672">
    <property type="component" value="Unassembled WGS sequence"/>
</dbReference>
<dbReference type="GO" id="GO:0031966">
    <property type="term" value="C:mitochondrial membrane"/>
    <property type="evidence" value="ECO:0007669"/>
    <property type="project" value="UniProtKB-SubCell"/>
</dbReference>
<dbReference type="AlphaFoldDB" id="H3AKI1"/>
<dbReference type="GO" id="GO:0005829">
    <property type="term" value="C:cytosol"/>
    <property type="evidence" value="ECO:0007669"/>
    <property type="project" value="UniProtKB-SubCell"/>
</dbReference>
<keyword evidence="11 23" id="KW-0732">Signal</keyword>
<dbReference type="GO" id="GO:0005783">
    <property type="term" value="C:endoplasmic reticulum"/>
    <property type="evidence" value="ECO:0007669"/>
    <property type="project" value="UniProtKB-SubCell"/>
</dbReference>
<keyword evidence="16" id="KW-1015">Disulfide bond</keyword>
<reference evidence="26" key="2">
    <citation type="submission" date="2025-05" db="UniProtKB">
        <authorList>
            <consortium name="Ensembl"/>
        </authorList>
    </citation>
    <scope>IDENTIFICATION</scope>
</reference>
<keyword evidence="17" id="KW-0325">Glycoprotein</keyword>
<keyword evidence="22" id="KW-0175">Coiled coil</keyword>
<proteinExistence type="inferred from homology"/>
<dbReference type="PROSITE" id="PS00492">
    <property type="entry name" value="CLUSTERIN_1"/>
    <property type="match status" value="1"/>
</dbReference>
<feature type="coiled-coil region" evidence="22">
    <location>
        <begin position="68"/>
        <end position="98"/>
    </location>
</feature>
<evidence type="ECO:0000256" key="22">
    <source>
        <dbReference type="SAM" id="Coils"/>
    </source>
</evidence>
<evidence type="ECO:0000256" key="10">
    <source>
        <dbReference type="ARBA" id="ARBA00022525"/>
    </source>
</evidence>
<evidence type="ECO:0000256" key="8">
    <source>
        <dbReference type="ARBA" id="ARBA00020334"/>
    </source>
</evidence>
<evidence type="ECO:0000256" key="6">
    <source>
        <dbReference type="ARBA" id="ARBA00004613"/>
    </source>
</evidence>
<dbReference type="EMBL" id="AFYH01153927">
    <property type="status" value="NOT_ANNOTATED_CDS"/>
    <property type="molecule type" value="Genomic_DNA"/>
</dbReference>
<dbReference type="GO" id="GO:0042583">
    <property type="term" value="C:chromaffin granule"/>
    <property type="evidence" value="ECO:0007669"/>
    <property type="project" value="UniProtKB-SubCell"/>
</dbReference>
<evidence type="ECO:0000256" key="19">
    <source>
        <dbReference type="ARBA" id="ARBA00023242"/>
    </source>
</evidence>
<evidence type="ECO:0000256" key="5">
    <source>
        <dbReference type="ARBA" id="ARBA00004514"/>
    </source>
</evidence>
<dbReference type="RefSeq" id="XP_006004785.1">
    <property type="nucleotide sequence ID" value="XM_006004723.1"/>
</dbReference>
<dbReference type="CTD" id="1191"/>
<dbReference type="PANTHER" id="PTHR10970">
    <property type="entry name" value="CLUSTERIN"/>
    <property type="match status" value="1"/>
</dbReference>
<keyword evidence="9" id="KW-0963">Cytoplasm</keyword>
<dbReference type="STRING" id="7897.ENSLACP00000022883"/>
<keyword evidence="10" id="KW-0964">Secreted</keyword>
<keyword evidence="20" id="KW-0968">Cytoplasmic vesicle</keyword>
<evidence type="ECO:0000256" key="18">
    <source>
        <dbReference type="ARBA" id="ARBA00023186"/>
    </source>
</evidence>
<feature type="chain" id="PRO_5014093573" description="Clusterin" evidence="23">
    <location>
        <begin position="20"/>
        <end position="461"/>
    </location>
</feature>
<dbReference type="InterPro" id="IPR016015">
    <property type="entry name" value="Clusterin_C"/>
</dbReference>
<dbReference type="InterPro" id="IPR033986">
    <property type="entry name" value="Clusterin_CS"/>
</dbReference>
<feature type="domain" description="Clusterin N-terminal" evidence="24">
    <location>
        <begin position="20"/>
        <end position="234"/>
    </location>
</feature>
<evidence type="ECO:0000256" key="15">
    <source>
        <dbReference type="ARBA" id="ARBA00023136"/>
    </source>
</evidence>
<dbReference type="Pfam" id="PF01093">
    <property type="entry name" value="Clusterin"/>
    <property type="match status" value="1"/>
</dbReference>
<keyword evidence="14" id="KW-0496">Mitochondrion</keyword>
<evidence type="ECO:0000259" key="24">
    <source>
        <dbReference type="SMART" id="SM00030"/>
    </source>
</evidence>
<evidence type="ECO:0000256" key="12">
    <source>
        <dbReference type="ARBA" id="ARBA00022824"/>
    </source>
</evidence>
<accession>H3AKI1</accession>
<dbReference type="EMBL" id="AFYH01153924">
    <property type="status" value="NOT_ANNOTATED_CDS"/>
    <property type="molecule type" value="Genomic_DNA"/>
</dbReference>
<dbReference type="GO" id="GO:0005634">
    <property type="term" value="C:nucleus"/>
    <property type="evidence" value="ECO:0007669"/>
    <property type="project" value="UniProtKB-SubCell"/>
</dbReference>
<keyword evidence="15" id="KW-0472">Membrane</keyword>
<comment type="subcellular location">
    <subcellularLocation>
        <location evidence="5">Cytoplasm</location>
        <location evidence="5">Cytosol</location>
    </subcellularLocation>
    <subcellularLocation>
        <location evidence="3">Cytoplasmic vesicle</location>
        <location evidence="3">Secretory vesicle</location>
        <location evidence="3">Chromaffin granule</location>
    </subcellularLocation>
    <subcellularLocation>
        <location evidence="2">Endoplasmic reticulum</location>
    </subcellularLocation>
    <subcellularLocation>
        <location evidence="4">Mitochondrion membrane</location>
        <topology evidence="4">Peripheral membrane protein</topology>
        <orientation evidence="4">Cytoplasmic side</orientation>
    </subcellularLocation>
    <subcellularLocation>
        <location evidence="1">Nucleus</location>
    </subcellularLocation>
    <subcellularLocation>
        <location evidence="6">Secreted</location>
    </subcellularLocation>
</comment>
<dbReference type="KEGG" id="lcm:102352242"/>
<dbReference type="GeneID" id="102352242"/>
<dbReference type="GO" id="GO:0005615">
    <property type="term" value="C:extracellular space"/>
    <property type="evidence" value="ECO:0007669"/>
    <property type="project" value="TreeGrafter"/>
</dbReference>
<dbReference type="Ensembl" id="ENSLACT00000010229.1">
    <property type="protein sequence ID" value="ENSLACP00000010152.1"/>
    <property type="gene ID" value="ENSLACG00000008949.2"/>
</dbReference>
<evidence type="ECO:0000313" key="26">
    <source>
        <dbReference type="Ensembl" id="ENSLACP00000010152.1"/>
    </source>
</evidence>
<dbReference type="InterPro" id="IPR016014">
    <property type="entry name" value="Clusterin_N"/>
</dbReference>
<keyword evidence="12" id="KW-0256">Endoplasmic reticulum</keyword>
<dbReference type="EMBL" id="AFYH01153928">
    <property type="status" value="NOT_ANNOTATED_CDS"/>
    <property type="molecule type" value="Genomic_DNA"/>
</dbReference>
<sequence>MKTRLCILVIGLLLSFSESQRTLTQDDLKEMSQVGEKYVDEQIENAINGVKQMKTLMEKTGKEHKMFLQELEETKMKKEEALKVAKEAEIKLNDTQEVCNETMLALWEECKPCLKTTCIRFYSKTCRSGSALVGRQLEEYLNRTSPFSIWVNGERIDSLLEEGEQQGKRLEDLEERYTVVEDGVDDIFQGGMSVFGHMQPFFARPFMGGLGEFPRMPSIFPDFHFPPKSLRISRAISPETRLHFHGAFQPLFEMAKRMFDRFSQFDDTERLFDIDDFSTYKIPGTIAPAPNDQMLCREIRRNSAGCLKLSEKCEKCQEILSVDCSGKRPPQGPLKEQFEDALRIAEKFTNKYDELLKKFQENMFNTTSMLDQLNKQFGWVSKLANITGRPDEMFQVTTVFSRSESSEDSSKPADTSVSVQLFDSPPMTFTVPGDIPWDDPKFMEIVAQEALDHYKQSVVEV</sequence>
<feature type="domain" description="Clusterin C-terminal" evidence="25">
    <location>
        <begin position="233"/>
        <end position="455"/>
    </location>
</feature>
<evidence type="ECO:0000256" key="17">
    <source>
        <dbReference type="ARBA" id="ARBA00023180"/>
    </source>
</evidence>
<keyword evidence="18" id="KW-0143">Chaperone</keyword>
<dbReference type="InterPro" id="IPR000753">
    <property type="entry name" value="Clusterin-like"/>
</dbReference>
<evidence type="ECO:0000256" key="16">
    <source>
        <dbReference type="ARBA" id="ARBA00023157"/>
    </source>
</evidence>
<dbReference type="Bgee" id="ENSLACG00000008949">
    <property type="expression patterns" value="Expressed in pelvic fin and 6 other cell types or tissues"/>
</dbReference>
<dbReference type="EMBL" id="AFYH01153925">
    <property type="status" value="NOT_ANNOTATED_CDS"/>
    <property type="molecule type" value="Genomic_DNA"/>
</dbReference>
<keyword evidence="27" id="KW-1185">Reference proteome</keyword>
<evidence type="ECO:0000259" key="25">
    <source>
        <dbReference type="SMART" id="SM00035"/>
    </source>
</evidence>
<evidence type="ECO:0000256" key="1">
    <source>
        <dbReference type="ARBA" id="ARBA00004123"/>
    </source>
</evidence>
<dbReference type="SMART" id="SM00035">
    <property type="entry name" value="CLa"/>
    <property type="match status" value="1"/>
</dbReference>
<evidence type="ECO:0000313" key="27">
    <source>
        <dbReference type="Proteomes" id="UP000008672"/>
    </source>
</evidence>
<dbReference type="OMA" id="QGSKYIN"/>
<evidence type="ECO:0000256" key="7">
    <source>
        <dbReference type="ARBA" id="ARBA00010069"/>
    </source>
</evidence>
<evidence type="ECO:0000256" key="23">
    <source>
        <dbReference type="SAM" id="SignalP"/>
    </source>
</evidence>
<dbReference type="SMART" id="SM00030">
    <property type="entry name" value="CLb"/>
    <property type="match status" value="1"/>
</dbReference>
<dbReference type="Ensembl" id="ENSLACT00000026055.1">
    <property type="protein sequence ID" value="ENSLACP00000022883.1"/>
    <property type="gene ID" value="ENSLACG00000008949.2"/>
</dbReference>
<dbReference type="RefSeq" id="XP_006004784.1">
    <property type="nucleotide sequence ID" value="XM_006004722.2"/>
</dbReference>
<dbReference type="OrthoDB" id="9018825at2759"/>
<evidence type="ECO:0000256" key="13">
    <source>
        <dbReference type="ARBA" id="ARBA00022843"/>
    </source>
</evidence>
<evidence type="ECO:0000256" key="4">
    <source>
        <dbReference type="ARBA" id="ARBA00004346"/>
    </source>
</evidence>
<evidence type="ECO:0000256" key="21">
    <source>
        <dbReference type="RuleBase" id="RU000629"/>
    </source>
</evidence>
<dbReference type="EMBL" id="AFYH01153926">
    <property type="status" value="NOT_ANNOTATED_CDS"/>
    <property type="molecule type" value="Genomic_DNA"/>
</dbReference>
<evidence type="ECO:0000256" key="14">
    <source>
        <dbReference type="ARBA" id="ARBA00023128"/>
    </source>
</evidence>
<evidence type="ECO:0000256" key="3">
    <source>
        <dbReference type="ARBA" id="ARBA00004248"/>
    </source>
</evidence>
<dbReference type="HOGENOM" id="CLU_042162_2_0_1"/>
<feature type="signal peptide" evidence="23">
    <location>
        <begin position="1"/>
        <end position="19"/>
    </location>
</feature>
<evidence type="ECO:0000256" key="20">
    <source>
        <dbReference type="ARBA" id="ARBA00023329"/>
    </source>
</evidence>
<dbReference type="EMBL" id="AFYH01153929">
    <property type="status" value="NOT_ANNOTATED_CDS"/>
    <property type="molecule type" value="Genomic_DNA"/>
</dbReference>
<evidence type="ECO:0000256" key="2">
    <source>
        <dbReference type="ARBA" id="ARBA00004240"/>
    </source>
</evidence>
<dbReference type="GeneTree" id="ENSGT00530000063668"/>
<gene>
    <name evidence="26" type="primary">CLU</name>
</gene>
<dbReference type="eggNOG" id="ENOG502RBQP">
    <property type="taxonomic scope" value="Eukaryota"/>
</dbReference>
<name>H3AKI1_LATCH</name>